<dbReference type="Proteomes" id="UP001485043">
    <property type="component" value="Unassembled WGS sequence"/>
</dbReference>
<comment type="caution">
    <text evidence="2">The sequence shown here is derived from an EMBL/GenBank/DDBJ whole genome shotgun (WGS) entry which is preliminary data.</text>
</comment>
<evidence type="ECO:0000313" key="3">
    <source>
        <dbReference type="Proteomes" id="UP001485043"/>
    </source>
</evidence>
<sequence length="151" mass="16243">MGGFAFHTPRGPEGPYPPKGPGALPRAWRCPGGYPPAPPQTHRPHNSSADAGGHDDWQSLGPDIVHDALQPVRPQSDDECPEQCLPGLPTPVPTRRRRIRTDHVNQDAHHSPAHEGTCLHGVSAAHQSNGIAANSKGFAGFMMRFIPSSYE</sequence>
<evidence type="ECO:0000256" key="1">
    <source>
        <dbReference type="SAM" id="MobiDB-lite"/>
    </source>
</evidence>
<name>A0AAW1T194_9CHLO</name>
<proteinExistence type="predicted"/>
<dbReference type="EMBL" id="JALJOV010000498">
    <property type="protein sequence ID" value="KAK9863245.1"/>
    <property type="molecule type" value="Genomic_DNA"/>
</dbReference>
<accession>A0AAW1T194</accession>
<dbReference type="AlphaFoldDB" id="A0AAW1T194"/>
<organism evidence="2 3">
    <name type="scientific">Apatococcus fuscideae</name>
    <dbReference type="NCBI Taxonomy" id="2026836"/>
    <lineage>
        <taxon>Eukaryota</taxon>
        <taxon>Viridiplantae</taxon>
        <taxon>Chlorophyta</taxon>
        <taxon>core chlorophytes</taxon>
        <taxon>Trebouxiophyceae</taxon>
        <taxon>Chlorellales</taxon>
        <taxon>Chlorellaceae</taxon>
        <taxon>Apatococcus</taxon>
    </lineage>
</organism>
<reference evidence="2 3" key="1">
    <citation type="journal article" date="2024" name="Nat. Commun.">
        <title>Phylogenomics reveals the evolutionary origins of lichenization in chlorophyte algae.</title>
        <authorList>
            <person name="Puginier C."/>
            <person name="Libourel C."/>
            <person name="Otte J."/>
            <person name="Skaloud P."/>
            <person name="Haon M."/>
            <person name="Grisel S."/>
            <person name="Petersen M."/>
            <person name="Berrin J.G."/>
            <person name="Delaux P.M."/>
            <person name="Dal Grande F."/>
            <person name="Keller J."/>
        </authorList>
    </citation>
    <scope>NUCLEOTIDE SEQUENCE [LARGE SCALE GENOMIC DNA]</scope>
    <source>
        <strain evidence="2 3">SAG 2523</strain>
    </source>
</reference>
<gene>
    <name evidence="2" type="ORF">WJX84_007772</name>
</gene>
<keyword evidence="3" id="KW-1185">Reference proteome</keyword>
<feature type="region of interest" description="Disordered" evidence="1">
    <location>
        <begin position="1"/>
        <end position="97"/>
    </location>
</feature>
<evidence type="ECO:0000313" key="2">
    <source>
        <dbReference type="EMBL" id="KAK9863245.1"/>
    </source>
</evidence>
<protein>
    <submittedName>
        <fullName evidence="2">Uncharacterized protein</fullName>
    </submittedName>
</protein>